<name>A0A7K3MDD2_9ACTN</name>
<evidence type="ECO:0000313" key="2">
    <source>
        <dbReference type="Proteomes" id="UP000460435"/>
    </source>
</evidence>
<keyword evidence="2" id="KW-1185">Reference proteome</keyword>
<evidence type="ECO:0000313" key="1">
    <source>
        <dbReference type="EMBL" id="NDL61002.1"/>
    </source>
</evidence>
<protein>
    <submittedName>
        <fullName evidence="1">Uncharacterized protein</fullName>
    </submittedName>
</protein>
<gene>
    <name evidence="1" type="ORF">F7O44_28410</name>
</gene>
<accession>A0A7K3MDD2</accession>
<comment type="caution">
    <text evidence="1">The sequence shown here is derived from an EMBL/GenBank/DDBJ whole genome shotgun (WGS) entry which is preliminary data.</text>
</comment>
<proteinExistence type="predicted"/>
<dbReference type="EMBL" id="WLZY01000016">
    <property type="protein sequence ID" value="NDL61002.1"/>
    <property type="molecule type" value="Genomic_DNA"/>
</dbReference>
<organism evidence="1 2">
    <name type="scientific">Phytoactinopolyspora mesophila</name>
    <dbReference type="NCBI Taxonomy" id="2650750"/>
    <lineage>
        <taxon>Bacteria</taxon>
        <taxon>Bacillati</taxon>
        <taxon>Actinomycetota</taxon>
        <taxon>Actinomycetes</taxon>
        <taxon>Jiangellales</taxon>
        <taxon>Jiangellaceae</taxon>
        <taxon>Phytoactinopolyspora</taxon>
    </lineage>
</organism>
<dbReference type="AlphaFoldDB" id="A0A7K3MDD2"/>
<dbReference type="RefSeq" id="WP_162453719.1">
    <property type="nucleotide sequence ID" value="NZ_WLZY01000016.1"/>
</dbReference>
<reference evidence="1 2" key="1">
    <citation type="submission" date="2019-11" db="EMBL/GenBank/DDBJ databases">
        <authorList>
            <person name="Li X.-J."/>
            <person name="Feng X.-M."/>
        </authorList>
    </citation>
    <scope>NUCLEOTIDE SEQUENCE [LARGE SCALE GENOMIC DNA]</scope>
    <source>
        <strain evidence="1 2">XMNu-373</strain>
    </source>
</reference>
<sequence length="136" mass="14965">MHQNLHTFSCTARRDDDLWVVECDQHPHVRTRGRLLAQATRRQRHVLAAAVGVPVANLTVDVLPLLPDVVRDHIARAWKLRETAAWANREAAAARRAAVSALAAEGLSLRDIGTILGVSHQRAHQLLNQPAGMSGR</sequence>
<dbReference type="Proteomes" id="UP000460435">
    <property type="component" value="Unassembled WGS sequence"/>
</dbReference>